<feature type="transmembrane region" description="Helical" evidence="1">
    <location>
        <begin position="29"/>
        <end position="50"/>
    </location>
</feature>
<dbReference type="AlphaFoldDB" id="A0A2S7UTD1"/>
<keyword evidence="1" id="KW-1133">Transmembrane helix</keyword>
<name>A0A2S7UTD1_9GAMM</name>
<dbReference type="InterPro" id="IPR020017">
    <property type="entry name" value="XapX_domain"/>
</dbReference>
<keyword evidence="3" id="KW-1185">Reference proteome</keyword>
<organism evidence="2 3">
    <name type="scientific">Psychrosphaera saromensis</name>
    <dbReference type="NCBI Taxonomy" id="716813"/>
    <lineage>
        <taxon>Bacteria</taxon>
        <taxon>Pseudomonadati</taxon>
        <taxon>Pseudomonadota</taxon>
        <taxon>Gammaproteobacteria</taxon>
        <taxon>Alteromonadales</taxon>
        <taxon>Pseudoalteromonadaceae</taxon>
        <taxon>Psychrosphaera</taxon>
    </lineage>
</organism>
<sequence length="56" mass="5893">MVELLTALATGALVGVLFSLFKLPLPAPPVLSGIVGIFGIYLGGVGYQWIIERFSS</sequence>
<dbReference type="InterPro" id="IPR009872">
    <property type="entry name" value="DUF1427"/>
</dbReference>
<reference evidence="2 3" key="1">
    <citation type="submission" date="2016-12" db="EMBL/GenBank/DDBJ databases">
        <title>Diversity of luminous bacteria.</title>
        <authorList>
            <person name="Yoshizawa S."/>
            <person name="Kogure K."/>
        </authorList>
    </citation>
    <scope>NUCLEOTIDE SEQUENCE [LARGE SCALE GENOMIC DNA]</scope>
    <source>
        <strain evidence="2 3">SA4-48</strain>
    </source>
</reference>
<keyword evidence="1" id="KW-0472">Membrane</keyword>
<proteinExistence type="predicted"/>
<dbReference type="Proteomes" id="UP000239007">
    <property type="component" value="Unassembled WGS sequence"/>
</dbReference>
<dbReference type="NCBIfam" id="TIGR03510">
    <property type="entry name" value="XapX"/>
    <property type="match status" value="1"/>
</dbReference>
<comment type="caution">
    <text evidence="2">The sequence shown here is derived from an EMBL/GenBank/DDBJ whole genome shotgun (WGS) entry which is preliminary data.</text>
</comment>
<evidence type="ECO:0000256" key="1">
    <source>
        <dbReference type="SAM" id="Phobius"/>
    </source>
</evidence>
<evidence type="ECO:0000313" key="2">
    <source>
        <dbReference type="EMBL" id="PQJ52530.1"/>
    </source>
</evidence>
<dbReference type="EMBL" id="MSCH01000003">
    <property type="protein sequence ID" value="PQJ52530.1"/>
    <property type="molecule type" value="Genomic_DNA"/>
</dbReference>
<dbReference type="RefSeq" id="WP_105050991.1">
    <property type="nucleotide sequence ID" value="NZ_BMYG01000004.1"/>
</dbReference>
<evidence type="ECO:0000313" key="3">
    <source>
        <dbReference type="Proteomes" id="UP000239007"/>
    </source>
</evidence>
<keyword evidence="1" id="KW-0812">Transmembrane</keyword>
<accession>A0A2S7UTD1</accession>
<gene>
    <name evidence="2" type="ORF">BTO11_01935</name>
</gene>
<dbReference type="Pfam" id="PF07235">
    <property type="entry name" value="DUF1427"/>
    <property type="match status" value="1"/>
</dbReference>
<dbReference type="OrthoDB" id="8778565at2"/>
<protein>
    <submittedName>
        <fullName evidence="2">XapX domain protein</fullName>
    </submittedName>
</protein>